<gene>
    <name evidence="1" type="ORF">V8Q02_33485</name>
</gene>
<name>A0ABU8CVK3_9HYPH</name>
<proteinExistence type="predicted"/>
<dbReference type="EMBL" id="JBAMYC010000031">
    <property type="protein sequence ID" value="MEI1252867.1"/>
    <property type="molecule type" value="Genomic_DNA"/>
</dbReference>
<evidence type="ECO:0000313" key="1">
    <source>
        <dbReference type="EMBL" id="MEI1252867.1"/>
    </source>
</evidence>
<protein>
    <submittedName>
        <fullName evidence="1">Uncharacterized protein</fullName>
    </submittedName>
</protein>
<evidence type="ECO:0000313" key="2">
    <source>
        <dbReference type="Proteomes" id="UP001531129"/>
    </source>
</evidence>
<dbReference type="Proteomes" id="UP001531129">
    <property type="component" value="Unassembled WGS sequence"/>
</dbReference>
<dbReference type="RefSeq" id="WP_335916609.1">
    <property type="nucleotide sequence ID" value="NZ_JBAMYB010000030.1"/>
</dbReference>
<organism evidence="1 2">
    <name type="scientific">Rhizobium aouanii</name>
    <dbReference type="NCBI Taxonomy" id="3118145"/>
    <lineage>
        <taxon>Bacteria</taxon>
        <taxon>Pseudomonadati</taxon>
        <taxon>Pseudomonadota</taxon>
        <taxon>Alphaproteobacteria</taxon>
        <taxon>Hyphomicrobiales</taxon>
        <taxon>Rhizobiaceae</taxon>
        <taxon>Rhizobium/Agrobacterium group</taxon>
        <taxon>Rhizobium</taxon>
    </lineage>
</organism>
<keyword evidence="2" id="KW-1185">Reference proteome</keyword>
<reference evidence="1 2" key="1">
    <citation type="submission" date="2024-01" db="EMBL/GenBank/DDBJ databases">
        <title>Draft genome sequences of three bacterial strains isolated from Acacia saligna represent a potential new species within the genus Rhizobium.</title>
        <authorList>
            <person name="Tambong J.T."/>
            <person name="Mnasri B."/>
        </authorList>
    </citation>
    <scope>NUCLEOTIDE SEQUENCE [LARGE SCALE GENOMIC DNA]</scope>
    <source>
        <strain evidence="1 2">1AS12I</strain>
    </source>
</reference>
<sequence length="86" mass="9567">MSIAVGAFERSCVAQTVIPIALEDDRPMPQCSACFAAAHPKTSANEAVTLLSHLKEIIFSTYKKDRSRITWISYRVKVSRVLLLSQ</sequence>
<comment type="caution">
    <text evidence="1">The sequence shown here is derived from an EMBL/GenBank/DDBJ whole genome shotgun (WGS) entry which is preliminary data.</text>
</comment>
<accession>A0ABU8CVK3</accession>